<dbReference type="InterPro" id="IPR029046">
    <property type="entry name" value="LolA/LolB/LppX"/>
</dbReference>
<keyword evidence="9" id="KW-0564">Palmitate</keyword>
<evidence type="ECO:0000313" key="16">
    <source>
        <dbReference type="Proteomes" id="UP000002743"/>
    </source>
</evidence>
<dbReference type="InterPro" id="IPR004565">
    <property type="entry name" value="OM_lipoprot_LolB"/>
</dbReference>
<comment type="subcellular location">
    <subcellularLocation>
        <location evidence="1">Cell outer membrane</location>
        <topology evidence="1">Lipid-anchor</topology>
    </subcellularLocation>
</comment>
<dbReference type="NCBIfam" id="TIGR00548">
    <property type="entry name" value="lolB"/>
    <property type="match status" value="1"/>
</dbReference>
<dbReference type="CDD" id="cd16326">
    <property type="entry name" value="LolB"/>
    <property type="match status" value="1"/>
</dbReference>
<keyword evidence="7 13" id="KW-0653">Protein transport</keyword>
<feature type="chain" id="PRO_5008951727" description="Outer-membrane lipoprotein LolB" evidence="14">
    <location>
        <begin position="21"/>
        <end position="211"/>
    </location>
</feature>
<dbReference type="STRING" id="582744.Msip34_2009"/>
<sequence precursor="true">MNVPVLLRGPLFMAALLISACTTTPSRPVANEEVHRQHLASLQTLQAFDLKGRIGVQTQKQGFSGGFTWNHQPATDQVALFSPLGSQVATIDKDPGGVTLVTSDQKTLRAQDAETLTEQNLGWRLPMQGLHDWALGRPTAAPHEAIWDEQGRLTRLKQDGWDIEYSQYQRVGQYDLPHKIYMKSLQLNLKLIVERWNIDDSNDTSALQSKP</sequence>
<keyword evidence="6 14" id="KW-0732">Signal</keyword>
<dbReference type="Gene3D" id="2.50.20.10">
    <property type="entry name" value="Lipoprotein localisation LolA/LolB/LppX"/>
    <property type="match status" value="1"/>
</dbReference>
<evidence type="ECO:0000256" key="12">
    <source>
        <dbReference type="ARBA" id="ARBA00023288"/>
    </source>
</evidence>
<evidence type="ECO:0000256" key="11">
    <source>
        <dbReference type="ARBA" id="ARBA00023237"/>
    </source>
</evidence>
<reference evidence="15 16" key="2">
    <citation type="journal article" date="2011" name="J. Bacteriol.">
        <title>Genomes of three methylotrophs from a single niche uncover genetic and metabolic divergence of Methylophilaceae.</title>
        <authorList>
            <person name="Lapidus A."/>
            <person name="Clum A."/>
            <person name="Labutti K."/>
            <person name="Kaluzhnaya M.G."/>
            <person name="Lim S."/>
            <person name="Beck D.A."/>
            <person name="Glavina Del Rio T."/>
            <person name="Nolan M."/>
            <person name="Mavromatis K."/>
            <person name="Huntemann M."/>
            <person name="Lucas S."/>
            <person name="Lidstrom M.E."/>
            <person name="Ivanova N."/>
            <person name="Chistoserdova L."/>
        </authorList>
    </citation>
    <scope>NUCLEOTIDE SEQUENCE [LARGE SCALE GENOMIC DNA]</scope>
    <source>
        <strain evidence="15 16">SIP3-4</strain>
    </source>
</reference>
<proteinExistence type="inferred from homology"/>
<evidence type="ECO:0000256" key="2">
    <source>
        <dbReference type="ARBA" id="ARBA00009696"/>
    </source>
</evidence>
<comment type="similarity">
    <text evidence="2 13">Belongs to the LolB family.</text>
</comment>
<dbReference type="GO" id="GO:0009279">
    <property type="term" value="C:cell outer membrane"/>
    <property type="evidence" value="ECO:0007669"/>
    <property type="project" value="UniProtKB-SubCell"/>
</dbReference>
<comment type="subunit">
    <text evidence="3 13">Monomer.</text>
</comment>
<dbReference type="GO" id="GO:0044874">
    <property type="term" value="P:lipoprotein localization to outer membrane"/>
    <property type="evidence" value="ECO:0007669"/>
    <property type="project" value="UniProtKB-UniRule"/>
</dbReference>
<keyword evidence="11 13" id="KW-0998">Cell outer membrane</keyword>
<feature type="signal peptide" evidence="14">
    <location>
        <begin position="1"/>
        <end position="20"/>
    </location>
</feature>
<evidence type="ECO:0000256" key="5">
    <source>
        <dbReference type="ARBA" id="ARBA00022448"/>
    </source>
</evidence>
<dbReference type="eggNOG" id="COG3017">
    <property type="taxonomic scope" value="Bacteria"/>
</dbReference>
<keyword evidence="16" id="KW-1185">Reference proteome</keyword>
<evidence type="ECO:0000256" key="3">
    <source>
        <dbReference type="ARBA" id="ARBA00011245"/>
    </source>
</evidence>
<evidence type="ECO:0000256" key="8">
    <source>
        <dbReference type="ARBA" id="ARBA00023136"/>
    </source>
</evidence>
<keyword evidence="5 13" id="KW-0813">Transport</keyword>
<name>C6X7S4_METGS</name>
<organism evidence="15 16">
    <name type="scientific">Methylovorus glucosotrophus (strain SIP3-4)</name>
    <dbReference type="NCBI Taxonomy" id="582744"/>
    <lineage>
        <taxon>Bacteria</taxon>
        <taxon>Pseudomonadati</taxon>
        <taxon>Pseudomonadota</taxon>
        <taxon>Betaproteobacteria</taxon>
        <taxon>Nitrosomonadales</taxon>
        <taxon>Methylophilaceae</taxon>
        <taxon>Methylovorus</taxon>
    </lineage>
</organism>
<gene>
    <name evidence="13" type="primary">lolB</name>
    <name evidence="15" type="ordered locus">Msip34_2009</name>
</gene>
<dbReference type="HAMAP" id="MF_00233">
    <property type="entry name" value="LolB"/>
    <property type="match status" value="1"/>
</dbReference>
<evidence type="ECO:0000256" key="4">
    <source>
        <dbReference type="ARBA" id="ARBA00016202"/>
    </source>
</evidence>
<dbReference type="GO" id="GO:0015031">
    <property type="term" value="P:protein transport"/>
    <property type="evidence" value="ECO:0007669"/>
    <property type="project" value="UniProtKB-KW"/>
</dbReference>
<evidence type="ECO:0000256" key="7">
    <source>
        <dbReference type="ARBA" id="ARBA00022927"/>
    </source>
</evidence>
<evidence type="ECO:0000313" key="15">
    <source>
        <dbReference type="EMBL" id="ACT51251.1"/>
    </source>
</evidence>
<dbReference type="Pfam" id="PF03550">
    <property type="entry name" value="LolB"/>
    <property type="match status" value="1"/>
</dbReference>
<evidence type="ECO:0000256" key="6">
    <source>
        <dbReference type="ARBA" id="ARBA00022729"/>
    </source>
</evidence>
<comment type="function">
    <text evidence="13">Plays a critical role in the incorporation of lipoproteins in the outer membrane after they are released by the LolA protein.</text>
</comment>
<reference evidence="16" key="1">
    <citation type="submission" date="2009-07" db="EMBL/GenBank/DDBJ databases">
        <title>Complete sequence of chromosome of Methylovorus sp. SIP3-4.</title>
        <authorList>
            <person name="Lucas S."/>
            <person name="Copeland A."/>
            <person name="Lapidus A."/>
            <person name="Glavina del Rio T."/>
            <person name="Tice H."/>
            <person name="Bruce D."/>
            <person name="Goodwin L."/>
            <person name="Pitluck S."/>
            <person name="Clum A."/>
            <person name="Larimer F."/>
            <person name="Land M."/>
            <person name="Hauser L."/>
            <person name="Kyrpides N."/>
            <person name="Mikhailova N."/>
            <person name="Kayluzhnaya M."/>
            <person name="Chistoserdova L."/>
        </authorList>
    </citation>
    <scope>NUCLEOTIDE SEQUENCE [LARGE SCALE GENOMIC DNA]</scope>
    <source>
        <strain evidence="16">SIP3-4</strain>
    </source>
</reference>
<dbReference type="Proteomes" id="UP000002743">
    <property type="component" value="Chromosome"/>
</dbReference>
<evidence type="ECO:0000256" key="9">
    <source>
        <dbReference type="ARBA" id="ARBA00023139"/>
    </source>
</evidence>
<accession>C6X7S4</accession>
<evidence type="ECO:0000256" key="10">
    <source>
        <dbReference type="ARBA" id="ARBA00023186"/>
    </source>
</evidence>
<evidence type="ECO:0000256" key="1">
    <source>
        <dbReference type="ARBA" id="ARBA00004459"/>
    </source>
</evidence>
<evidence type="ECO:0000256" key="14">
    <source>
        <dbReference type="SAM" id="SignalP"/>
    </source>
</evidence>
<keyword evidence="10 13" id="KW-0143">Chaperone</keyword>
<protein>
    <recommendedName>
        <fullName evidence="4 13">Outer-membrane lipoprotein LolB</fullName>
    </recommendedName>
</protein>
<dbReference type="AlphaFoldDB" id="C6X7S4"/>
<dbReference type="SUPFAM" id="SSF89392">
    <property type="entry name" value="Prokaryotic lipoproteins and lipoprotein localization factors"/>
    <property type="match status" value="1"/>
</dbReference>
<keyword evidence="12 15" id="KW-0449">Lipoprotein</keyword>
<dbReference type="KEGG" id="mei:Msip34_2009"/>
<keyword evidence="8 13" id="KW-0472">Membrane</keyword>
<evidence type="ECO:0000256" key="13">
    <source>
        <dbReference type="HAMAP-Rule" id="MF_00233"/>
    </source>
</evidence>
<dbReference type="EMBL" id="CP001674">
    <property type="protein sequence ID" value="ACT51251.1"/>
    <property type="molecule type" value="Genomic_DNA"/>
</dbReference>
<dbReference type="HOGENOM" id="CLU_092816_2_1_4"/>